<dbReference type="EMBL" id="JASHIE010000001">
    <property type="protein sequence ID" value="MDI9873195.1"/>
    <property type="molecule type" value="Genomic_DNA"/>
</dbReference>
<dbReference type="RefSeq" id="WP_283380391.1">
    <property type="nucleotide sequence ID" value="NZ_JASHIE010000001.1"/>
</dbReference>
<organism evidence="1 2">
    <name type="scientific">Flectobacillus rivi</name>
    <dbReference type="NCBI Taxonomy" id="2984209"/>
    <lineage>
        <taxon>Bacteria</taxon>
        <taxon>Pseudomonadati</taxon>
        <taxon>Bacteroidota</taxon>
        <taxon>Cytophagia</taxon>
        <taxon>Cytophagales</taxon>
        <taxon>Flectobacillaceae</taxon>
        <taxon>Flectobacillus</taxon>
    </lineage>
</organism>
<evidence type="ECO:0000313" key="2">
    <source>
        <dbReference type="Proteomes" id="UP001225761"/>
    </source>
</evidence>
<evidence type="ECO:0000313" key="1">
    <source>
        <dbReference type="EMBL" id="MDI9873195.1"/>
    </source>
</evidence>
<comment type="caution">
    <text evidence="1">The sequence shown here is derived from an EMBL/GenBank/DDBJ whole genome shotgun (WGS) entry which is preliminary data.</text>
</comment>
<proteinExistence type="predicted"/>
<protein>
    <submittedName>
        <fullName evidence="1">SH3 domain-containing protein</fullName>
    </submittedName>
</protein>
<gene>
    <name evidence="1" type="ORF">QM481_01565</name>
</gene>
<accession>A0ABT6YWD2</accession>
<dbReference type="Proteomes" id="UP001225761">
    <property type="component" value="Unassembled WGS sequence"/>
</dbReference>
<sequence>MKSILRILLVVIVVFHCKGQSNVNPLIGTWEIISREYIYQKNELRYSFTKEEKLAYLGQKVVFTKDSVLSFTTTISEGLVSPIKYRKREIYVDNLDFEGNLVSILKKRGNKVQEFTITEINNKQLKPSEEYTFYYFNDGTCGFLMDFSFFFLKKISSLNIGYWEKNEFGESIIKGNYSENIAIPVDKRKKIIHISYIPNLTGENLFSIEADKGTYADKWIKVLKIKDKNNHNFIQKFIYLDDSIKNIRLFVGGSEAPLKDGWIIKYRYLDNVFKVKSTKVFINTSVNVSSSIYLIKGDEVEILEEKGEWLKIRYYGKKTIEGWIKKRDVE</sequence>
<dbReference type="Gene3D" id="2.30.30.40">
    <property type="entry name" value="SH3 Domains"/>
    <property type="match status" value="1"/>
</dbReference>
<name>A0ABT6YWD2_9BACT</name>
<keyword evidence="2" id="KW-1185">Reference proteome</keyword>
<reference evidence="1 2" key="1">
    <citation type="submission" date="2023-05" db="EMBL/GenBank/DDBJ databases">
        <title>Novel species of genus Flectobacillus isolated from stream in China.</title>
        <authorList>
            <person name="Lu H."/>
        </authorList>
    </citation>
    <scope>NUCLEOTIDE SEQUENCE [LARGE SCALE GENOMIC DNA]</scope>
    <source>
        <strain evidence="1 2">LFS242W</strain>
    </source>
</reference>